<evidence type="ECO:0000313" key="4">
    <source>
        <dbReference type="Proteomes" id="UP000054498"/>
    </source>
</evidence>
<feature type="compositionally biased region" description="Low complexity" evidence="1">
    <location>
        <begin position="139"/>
        <end position="149"/>
    </location>
</feature>
<feature type="compositionally biased region" description="Polar residues" evidence="1">
    <location>
        <begin position="175"/>
        <end position="205"/>
    </location>
</feature>
<dbReference type="CDD" id="cd00821">
    <property type="entry name" value="PH"/>
    <property type="match status" value="1"/>
</dbReference>
<feature type="compositionally biased region" description="Gly residues" evidence="1">
    <location>
        <begin position="154"/>
        <end position="171"/>
    </location>
</feature>
<dbReference type="Pfam" id="PF00169">
    <property type="entry name" value="PH"/>
    <property type="match status" value="1"/>
</dbReference>
<dbReference type="Gene3D" id="2.30.29.30">
    <property type="entry name" value="Pleckstrin-homology domain (PH domain)/Phosphotyrosine-binding domain (PTB)"/>
    <property type="match status" value="1"/>
</dbReference>
<dbReference type="RefSeq" id="XP_013895365.1">
    <property type="nucleotide sequence ID" value="XM_014039911.1"/>
</dbReference>
<evidence type="ECO:0000256" key="1">
    <source>
        <dbReference type="SAM" id="MobiDB-lite"/>
    </source>
</evidence>
<keyword evidence="4" id="KW-1185">Reference proteome</keyword>
<organism evidence="3 4">
    <name type="scientific">Monoraphidium neglectum</name>
    <dbReference type="NCBI Taxonomy" id="145388"/>
    <lineage>
        <taxon>Eukaryota</taxon>
        <taxon>Viridiplantae</taxon>
        <taxon>Chlorophyta</taxon>
        <taxon>core chlorophytes</taxon>
        <taxon>Chlorophyceae</taxon>
        <taxon>CS clade</taxon>
        <taxon>Sphaeropleales</taxon>
        <taxon>Selenastraceae</taxon>
        <taxon>Monoraphidium</taxon>
    </lineage>
</organism>
<sequence>MEADVLQGWICKKSDYKKDWRRRYFLVRGGSEPRISYFREWTAGAEDAPTAEAYLRGATITNVRHSEGLYCWTLQLAPNSVSKTSSGPCWVLGAPTEDTRRQWLEAIIAVQQAMGKATCVDSATGAAGSGGGLAPLPAPAALRSPGRSSWLRDTGGGLASSSGGASGGGSACGDIQQQMRPPSAAASTGETSPCGQDLASTPASRGSNRWGLFRVLFGAGGEGQGGDISPHRATSGDATGDATWRLPYRHQHQGGARRSRPQPLGPETQQLELIMAGLGAGGARAAAASAGRAAGAGQISGTAEGANEGDGSGLAEHLAEAFERAQQFVAKNTRSLPDARLRTLQRWLDTLPASQHVGSGGGGSAPVSRADVLAAQALYVLEVTRLRPDWADWGVTDNTFASPEAMIVELRRAPGTDALLGLKESLDFASGAWSGLFCRMGGATVLAQALAQHVTRALASSGPADQDAREGLSAALQCCHALMSRGGMDSLLAAPSCMRHLAASLAADVAGAGSGDEARLALEMMTKALVYSSEAYNMTLEALLGLPSRPPAGAWHQHRESRPGTDGASKATSEAGLTPVPPSPAASDCVDTAGSRPGSMHNFNGGNEGCGTPLAAVRIKGAEGAGDGAAGASPGDESAWERPGPFPRHVGALVQLLEADSPSQLDADLVTYATCFILHAVQLGFQEAQSTPRMRHLSVQLVEALVDEGLLQVGGGA</sequence>
<feature type="region of interest" description="Disordered" evidence="1">
    <location>
        <begin position="624"/>
        <end position="646"/>
    </location>
</feature>
<name>A0A0D2MNR4_9CHLO</name>
<dbReference type="OrthoDB" id="545875at2759"/>
<evidence type="ECO:0000313" key="3">
    <source>
        <dbReference type="EMBL" id="KIY96345.1"/>
    </source>
</evidence>
<feature type="region of interest" description="Disordered" evidence="1">
    <location>
        <begin position="137"/>
        <end position="205"/>
    </location>
</feature>
<dbReference type="PROSITE" id="PS50003">
    <property type="entry name" value="PH_DOMAIN"/>
    <property type="match status" value="1"/>
</dbReference>
<dbReference type="InterPro" id="IPR011989">
    <property type="entry name" value="ARM-like"/>
</dbReference>
<dbReference type="Proteomes" id="UP000054498">
    <property type="component" value="Unassembled WGS sequence"/>
</dbReference>
<gene>
    <name evidence="3" type="ORF">MNEG_11616</name>
</gene>
<accession>A0A0D2MNR4</accession>
<protein>
    <recommendedName>
        <fullName evidence="2">PH domain-containing protein</fullName>
    </recommendedName>
</protein>
<dbReference type="GeneID" id="25728896"/>
<proteinExistence type="predicted"/>
<dbReference type="Gene3D" id="1.25.10.10">
    <property type="entry name" value="Leucine-rich Repeat Variant"/>
    <property type="match status" value="1"/>
</dbReference>
<dbReference type="STRING" id="145388.A0A0D2MNR4"/>
<dbReference type="SUPFAM" id="SSF50729">
    <property type="entry name" value="PH domain-like"/>
    <property type="match status" value="1"/>
</dbReference>
<dbReference type="InterPro" id="IPR001849">
    <property type="entry name" value="PH_domain"/>
</dbReference>
<dbReference type="KEGG" id="mng:MNEG_11616"/>
<dbReference type="InterPro" id="IPR011993">
    <property type="entry name" value="PH-like_dom_sf"/>
</dbReference>
<feature type="region of interest" description="Disordered" evidence="1">
    <location>
        <begin position="551"/>
        <end position="607"/>
    </location>
</feature>
<feature type="domain" description="PH" evidence="2">
    <location>
        <begin position="3"/>
        <end position="112"/>
    </location>
</feature>
<dbReference type="EMBL" id="KK103049">
    <property type="protein sequence ID" value="KIY96345.1"/>
    <property type="molecule type" value="Genomic_DNA"/>
</dbReference>
<reference evidence="3 4" key="1">
    <citation type="journal article" date="2013" name="BMC Genomics">
        <title>Reconstruction of the lipid metabolism for the microalga Monoraphidium neglectum from its genome sequence reveals characteristics suitable for biofuel production.</title>
        <authorList>
            <person name="Bogen C."/>
            <person name="Al-Dilaimi A."/>
            <person name="Albersmeier A."/>
            <person name="Wichmann J."/>
            <person name="Grundmann M."/>
            <person name="Rupp O."/>
            <person name="Lauersen K.J."/>
            <person name="Blifernez-Klassen O."/>
            <person name="Kalinowski J."/>
            <person name="Goesmann A."/>
            <person name="Mussgnug J.H."/>
            <person name="Kruse O."/>
        </authorList>
    </citation>
    <scope>NUCLEOTIDE SEQUENCE [LARGE SCALE GENOMIC DNA]</scope>
    <source>
        <strain evidence="3 4">SAG 48.87</strain>
    </source>
</reference>
<dbReference type="SMART" id="SM00233">
    <property type="entry name" value="PH"/>
    <property type="match status" value="1"/>
</dbReference>
<evidence type="ECO:0000259" key="2">
    <source>
        <dbReference type="PROSITE" id="PS50003"/>
    </source>
</evidence>
<dbReference type="AlphaFoldDB" id="A0A0D2MNR4"/>